<name>A0A154PAG1_DUFNO</name>
<sequence>MSIVNSWVSLIFPLLDSSHNSSDSKLLACVPIFPRRLHKTFPMKPLHPNTVHTMPLKELRPPVPLFRLAVVGFLMILGCVLHSR</sequence>
<accession>A0A154PAG1</accession>
<proteinExistence type="predicted"/>
<keyword evidence="3" id="KW-1185">Reference proteome</keyword>
<organism evidence="2 3">
    <name type="scientific">Dufourea novaeangliae</name>
    <name type="common">Sweat bee</name>
    <dbReference type="NCBI Taxonomy" id="178035"/>
    <lineage>
        <taxon>Eukaryota</taxon>
        <taxon>Metazoa</taxon>
        <taxon>Ecdysozoa</taxon>
        <taxon>Arthropoda</taxon>
        <taxon>Hexapoda</taxon>
        <taxon>Insecta</taxon>
        <taxon>Pterygota</taxon>
        <taxon>Neoptera</taxon>
        <taxon>Endopterygota</taxon>
        <taxon>Hymenoptera</taxon>
        <taxon>Apocrita</taxon>
        <taxon>Aculeata</taxon>
        <taxon>Apoidea</taxon>
        <taxon>Anthophila</taxon>
        <taxon>Halictidae</taxon>
        <taxon>Rophitinae</taxon>
        <taxon>Dufourea</taxon>
    </lineage>
</organism>
<dbReference type="EMBL" id="KQ434857">
    <property type="protein sequence ID" value="KZC08885.1"/>
    <property type="molecule type" value="Genomic_DNA"/>
</dbReference>
<keyword evidence="1" id="KW-1133">Transmembrane helix</keyword>
<protein>
    <submittedName>
        <fullName evidence="2">Uncharacterized protein</fullName>
    </submittedName>
</protein>
<evidence type="ECO:0000256" key="1">
    <source>
        <dbReference type="SAM" id="Phobius"/>
    </source>
</evidence>
<keyword evidence="1" id="KW-0812">Transmembrane</keyword>
<gene>
    <name evidence="2" type="ORF">WN55_11388</name>
</gene>
<reference evidence="2 3" key="1">
    <citation type="submission" date="2015-07" db="EMBL/GenBank/DDBJ databases">
        <title>The genome of Dufourea novaeangliae.</title>
        <authorList>
            <person name="Pan H."/>
            <person name="Kapheim K."/>
        </authorList>
    </citation>
    <scope>NUCLEOTIDE SEQUENCE [LARGE SCALE GENOMIC DNA]</scope>
    <source>
        <strain evidence="2">0120121106</strain>
        <tissue evidence="2">Whole body</tissue>
    </source>
</reference>
<feature type="transmembrane region" description="Helical" evidence="1">
    <location>
        <begin position="64"/>
        <end position="81"/>
    </location>
</feature>
<evidence type="ECO:0000313" key="2">
    <source>
        <dbReference type="EMBL" id="KZC08885.1"/>
    </source>
</evidence>
<evidence type="ECO:0000313" key="3">
    <source>
        <dbReference type="Proteomes" id="UP000076502"/>
    </source>
</evidence>
<dbReference type="AlphaFoldDB" id="A0A154PAG1"/>
<dbReference type="Proteomes" id="UP000076502">
    <property type="component" value="Unassembled WGS sequence"/>
</dbReference>
<keyword evidence="1" id="KW-0472">Membrane</keyword>